<feature type="domain" description="SH3" evidence="2">
    <location>
        <begin position="73"/>
        <end position="128"/>
    </location>
</feature>
<evidence type="ECO:0000259" key="2">
    <source>
        <dbReference type="PROSITE" id="PS50002"/>
    </source>
</evidence>
<evidence type="ECO:0000313" key="4">
    <source>
        <dbReference type="Proteomes" id="UP000887104"/>
    </source>
</evidence>
<evidence type="ECO:0000313" key="3">
    <source>
        <dbReference type="EMBL" id="GIU51709.1"/>
    </source>
</evidence>
<dbReference type="InterPro" id="IPR014593">
    <property type="entry name" value="UCP034961_SH3_2"/>
</dbReference>
<dbReference type="PROSITE" id="PS50002">
    <property type="entry name" value="SH3"/>
    <property type="match status" value="1"/>
</dbReference>
<keyword evidence="4" id="KW-1185">Reference proteome</keyword>
<dbReference type="PIRSF" id="PIRSF034961">
    <property type="entry name" value="UCP034961_SH3_2"/>
    <property type="match status" value="1"/>
</dbReference>
<accession>A0ABQ4PQW5</accession>
<dbReference type="InterPro" id="IPR001452">
    <property type="entry name" value="SH3_domain"/>
</dbReference>
<dbReference type="InterPro" id="IPR036028">
    <property type="entry name" value="SH3-like_dom_sf"/>
</dbReference>
<sequence>MLIKALIMIPKQKYIAVEQHRSEYPNPISFIKGSKLLIGDKYEGDEGWNNWYFCTIPEHSGGWVPEQLIDRSEQSTYGVAKEDYSAKELNVNEGDQFQAITFLNGWVWCQRLSDNEIGWVPQNILKTI</sequence>
<reference evidence="3" key="1">
    <citation type="submission" date="2021-05" db="EMBL/GenBank/DDBJ databases">
        <title>Molecular characterization for Shewanella algae harboring chromosomal blaOXA-55-like strains isolated from clinical and environment sample.</title>
        <authorList>
            <person name="Ohama Y."/>
            <person name="Aoki K."/>
            <person name="Harada S."/>
            <person name="Moriya K."/>
            <person name="Ishii Y."/>
            <person name="Tateda K."/>
        </authorList>
    </citation>
    <scope>NUCLEOTIDE SEQUENCE</scope>
    <source>
        <strain evidence="3">JCM 11563</strain>
    </source>
</reference>
<organism evidence="3 4">
    <name type="scientific">Shewanella sairae</name>
    <dbReference type="NCBI Taxonomy" id="190310"/>
    <lineage>
        <taxon>Bacteria</taxon>
        <taxon>Pseudomonadati</taxon>
        <taxon>Pseudomonadota</taxon>
        <taxon>Gammaproteobacteria</taxon>
        <taxon>Alteromonadales</taxon>
        <taxon>Shewanellaceae</taxon>
        <taxon>Shewanella</taxon>
    </lineage>
</organism>
<proteinExistence type="predicted"/>
<dbReference type="Proteomes" id="UP000887104">
    <property type="component" value="Unassembled WGS sequence"/>
</dbReference>
<keyword evidence="1" id="KW-0728">SH3 domain</keyword>
<dbReference type="Gene3D" id="2.30.30.40">
    <property type="entry name" value="SH3 Domains"/>
    <property type="match status" value="1"/>
</dbReference>
<dbReference type="EMBL" id="BPEY01000127">
    <property type="protein sequence ID" value="GIU51709.1"/>
    <property type="molecule type" value="Genomic_DNA"/>
</dbReference>
<evidence type="ECO:0000256" key="1">
    <source>
        <dbReference type="ARBA" id="ARBA00022443"/>
    </source>
</evidence>
<gene>
    <name evidence="3" type="ORF">TUM4438_42280</name>
</gene>
<dbReference type="SUPFAM" id="SSF50044">
    <property type="entry name" value="SH3-domain"/>
    <property type="match status" value="2"/>
</dbReference>
<comment type="caution">
    <text evidence="3">The sequence shown here is derived from an EMBL/GenBank/DDBJ whole genome shotgun (WGS) entry which is preliminary data.</text>
</comment>
<name>A0ABQ4PQW5_9GAMM</name>
<protein>
    <recommendedName>
        <fullName evidence="2">SH3 domain-containing protein</fullName>
    </recommendedName>
</protein>
<dbReference type="Pfam" id="PF07653">
    <property type="entry name" value="SH3_2"/>
    <property type="match status" value="2"/>
</dbReference>